<proteinExistence type="predicted"/>
<evidence type="ECO:0000313" key="1">
    <source>
        <dbReference type="EMBL" id="KHF99002.1"/>
    </source>
</evidence>
<reference evidence="2" key="1">
    <citation type="submission" date="2014-09" db="EMBL/GenBank/DDBJ databases">
        <authorList>
            <person name="Mudge J."/>
            <person name="Ramaraj T."/>
            <person name="Lindquist I.E."/>
            <person name="Bharti A.K."/>
            <person name="Sundararajan A."/>
            <person name="Cameron C.T."/>
            <person name="Woodward J.E."/>
            <person name="May G.D."/>
            <person name="Brubaker C."/>
            <person name="Broadhvest J."/>
            <person name="Wilkins T.A."/>
        </authorList>
    </citation>
    <scope>NUCLEOTIDE SEQUENCE</scope>
    <source>
        <strain evidence="2">cv. AKA8401</strain>
    </source>
</reference>
<gene>
    <name evidence="1" type="ORF">F383_38051</name>
</gene>
<dbReference type="AlphaFoldDB" id="A0A0B0MA37"/>
<dbReference type="Proteomes" id="UP000032142">
    <property type="component" value="Unassembled WGS sequence"/>
</dbReference>
<name>A0A0B0MA37_GOSAR</name>
<sequence length="48" mass="5156">MGNQHGLDFCTRVSHTVVSIGLHHGMKQSYTGVSLSSPSIVLFGKGHF</sequence>
<accession>A0A0B0MA37</accession>
<comment type="caution">
    <text evidence="1">The sequence shown here is derived from an EMBL/GenBank/DDBJ whole genome shotgun (WGS) entry which is preliminary data.</text>
</comment>
<keyword evidence="2" id="KW-1185">Reference proteome</keyword>
<evidence type="ECO:0000313" key="2">
    <source>
        <dbReference type="Proteomes" id="UP000032142"/>
    </source>
</evidence>
<protein>
    <submittedName>
        <fullName evidence="1">Uncharacterized protein</fullName>
    </submittedName>
</protein>
<organism evidence="1 2">
    <name type="scientific">Gossypium arboreum</name>
    <name type="common">Tree cotton</name>
    <name type="synonym">Gossypium nanking</name>
    <dbReference type="NCBI Taxonomy" id="29729"/>
    <lineage>
        <taxon>Eukaryota</taxon>
        <taxon>Viridiplantae</taxon>
        <taxon>Streptophyta</taxon>
        <taxon>Embryophyta</taxon>
        <taxon>Tracheophyta</taxon>
        <taxon>Spermatophyta</taxon>
        <taxon>Magnoliopsida</taxon>
        <taxon>eudicotyledons</taxon>
        <taxon>Gunneridae</taxon>
        <taxon>Pentapetalae</taxon>
        <taxon>rosids</taxon>
        <taxon>malvids</taxon>
        <taxon>Malvales</taxon>
        <taxon>Malvaceae</taxon>
        <taxon>Malvoideae</taxon>
        <taxon>Gossypium</taxon>
    </lineage>
</organism>
<dbReference type="EMBL" id="JRRC01060762">
    <property type="protein sequence ID" value="KHF99002.1"/>
    <property type="molecule type" value="Genomic_DNA"/>
</dbReference>